<keyword evidence="2 5" id="KW-0378">Hydrolase</keyword>
<dbReference type="EC" id="3.5.2.9" evidence="5"/>
<dbReference type="GO" id="GO:0005524">
    <property type="term" value="F:ATP binding"/>
    <property type="evidence" value="ECO:0007669"/>
    <property type="project" value="UniProtKB-KW"/>
</dbReference>
<dbReference type="PANTHER" id="PTHR34698">
    <property type="entry name" value="5-OXOPROLINASE SUBUNIT B"/>
    <property type="match status" value="1"/>
</dbReference>
<evidence type="ECO:0000313" key="6">
    <source>
        <dbReference type="Proteomes" id="UP000612893"/>
    </source>
</evidence>
<evidence type="ECO:0000256" key="2">
    <source>
        <dbReference type="ARBA" id="ARBA00022801"/>
    </source>
</evidence>
<dbReference type="NCBIfam" id="TIGR00370">
    <property type="entry name" value="5-oxoprolinase subunit PxpB"/>
    <property type="match status" value="1"/>
</dbReference>
<dbReference type="SMART" id="SM00796">
    <property type="entry name" value="AHS1"/>
    <property type="match status" value="1"/>
</dbReference>
<feature type="domain" description="Carboxyltransferase" evidence="4">
    <location>
        <begin position="1"/>
        <end position="196"/>
    </location>
</feature>
<comment type="caution">
    <text evidence="5">The sequence shown here is derived from an EMBL/GenBank/DDBJ whole genome shotgun (WGS) entry which is preliminary data.</text>
</comment>
<dbReference type="SUPFAM" id="SSF50891">
    <property type="entry name" value="Cyclophilin-like"/>
    <property type="match status" value="1"/>
</dbReference>
<dbReference type="Pfam" id="PF02682">
    <property type="entry name" value="CT_C_D"/>
    <property type="match status" value="1"/>
</dbReference>
<evidence type="ECO:0000313" key="5">
    <source>
        <dbReference type="EMBL" id="MBJ7597820.1"/>
    </source>
</evidence>
<evidence type="ECO:0000259" key="4">
    <source>
        <dbReference type="SMART" id="SM00796"/>
    </source>
</evidence>
<dbReference type="InterPro" id="IPR029000">
    <property type="entry name" value="Cyclophilin-like_dom_sf"/>
</dbReference>
<sequence>MKIAPLGDAALLAELGQKVDTALNSRALALAAALGKRRDVKEAIAGYGSVAVHYDPEQITYKGLSAAIQKLVQSRPPPAPHGRLHRIPVSYDGPDLQEVAAQVGLSVDEIVKLHTQPIYRCFMIGFVPGWAYLGPLPEPLRLPRRRVPRTHVPAGSVAMAGAQTGVYPLPTPGGWHLIGRTSVKLFLPNSDPPILLRTGDRVKFFPA</sequence>
<reference evidence="5" key="1">
    <citation type="submission" date="2020-10" db="EMBL/GenBank/DDBJ databases">
        <title>Ca. Dormibacterota MAGs.</title>
        <authorList>
            <person name="Montgomery K."/>
        </authorList>
    </citation>
    <scope>NUCLEOTIDE SEQUENCE [LARGE SCALE GENOMIC DNA]</scope>
    <source>
        <strain evidence="5">SC8812_S17_10</strain>
    </source>
</reference>
<keyword evidence="3" id="KW-0067">ATP-binding</keyword>
<evidence type="ECO:0000256" key="1">
    <source>
        <dbReference type="ARBA" id="ARBA00022741"/>
    </source>
</evidence>
<name>A0A934K3K9_9BACT</name>
<keyword evidence="1" id="KW-0547">Nucleotide-binding</keyword>
<dbReference type="GO" id="GO:0017168">
    <property type="term" value="F:5-oxoprolinase (ATP-hydrolyzing) activity"/>
    <property type="evidence" value="ECO:0007669"/>
    <property type="project" value="UniProtKB-EC"/>
</dbReference>
<gene>
    <name evidence="5" type="primary">pxpB</name>
    <name evidence="5" type="ORF">JF922_07010</name>
</gene>
<keyword evidence="6" id="KW-1185">Reference proteome</keyword>
<organism evidence="5 6">
    <name type="scientific">Candidatus Nephthysia bennettiae</name>
    <dbReference type="NCBI Taxonomy" id="3127016"/>
    <lineage>
        <taxon>Bacteria</taxon>
        <taxon>Bacillati</taxon>
        <taxon>Candidatus Dormiibacterota</taxon>
        <taxon>Candidatus Dormibacteria</taxon>
        <taxon>Candidatus Dormibacterales</taxon>
        <taxon>Candidatus Dormibacteraceae</taxon>
        <taxon>Candidatus Nephthysia</taxon>
    </lineage>
</organism>
<dbReference type="InterPro" id="IPR003833">
    <property type="entry name" value="CT_C_D"/>
</dbReference>
<dbReference type="AlphaFoldDB" id="A0A934K3K9"/>
<dbReference type="SUPFAM" id="SSF160467">
    <property type="entry name" value="PH0987 N-terminal domain-like"/>
    <property type="match status" value="1"/>
</dbReference>
<dbReference type="PANTHER" id="PTHR34698:SF2">
    <property type="entry name" value="5-OXOPROLINASE SUBUNIT B"/>
    <property type="match status" value="1"/>
</dbReference>
<evidence type="ECO:0000256" key="3">
    <source>
        <dbReference type="ARBA" id="ARBA00022840"/>
    </source>
</evidence>
<proteinExistence type="predicted"/>
<protein>
    <submittedName>
        <fullName evidence="5">5-oxoprolinase subunit PxpB</fullName>
        <ecNumber evidence="5">3.5.2.9</ecNumber>
    </submittedName>
</protein>
<dbReference type="InterPro" id="IPR010016">
    <property type="entry name" value="PxpB"/>
</dbReference>
<dbReference type="Proteomes" id="UP000612893">
    <property type="component" value="Unassembled WGS sequence"/>
</dbReference>
<dbReference type="Gene3D" id="2.40.100.10">
    <property type="entry name" value="Cyclophilin-like"/>
    <property type="match status" value="1"/>
</dbReference>
<dbReference type="Gene3D" id="3.30.1360.40">
    <property type="match status" value="1"/>
</dbReference>
<accession>A0A934K3K9</accession>
<dbReference type="EMBL" id="JAEKNR010000082">
    <property type="protein sequence ID" value="MBJ7597820.1"/>
    <property type="molecule type" value="Genomic_DNA"/>
</dbReference>